<name>A0A420Y7E5_9PEZI</name>
<dbReference type="InterPro" id="IPR020456">
    <property type="entry name" value="Acylphosphatase"/>
</dbReference>
<dbReference type="STRING" id="177199.A0A420Y7E5"/>
<organism evidence="4 5">
    <name type="scientific">Coniochaeta pulveracea</name>
    <dbReference type="NCBI Taxonomy" id="177199"/>
    <lineage>
        <taxon>Eukaryota</taxon>
        <taxon>Fungi</taxon>
        <taxon>Dikarya</taxon>
        <taxon>Ascomycota</taxon>
        <taxon>Pezizomycotina</taxon>
        <taxon>Sordariomycetes</taxon>
        <taxon>Sordariomycetidae</taxon>
        <taxon>Coniochaetales</taxon>
        <taxon>Coniochaetaceae</taxon>
        <taxon>Coniochaeta</taxon>
    </lineage>
</organism>
<dbReference type="Proteomes" id="UP000275385">
    <property type="component" value="Unassembled WGS sequence"/>
</dbReference>
<sequence length="103" mass="11989">MRFLRKMSTQADRTRVYFLAHGGLVQGVGFRYFARERANHHKLTGWVRNTDNNKVEGEAQGHPNSVNNFLKDIDKGPRHSKVVKLDQEQRDIVEDETEFGVHR</sequence>
<dbReference type="PANTHER" id="PTHR47268">
    <property type="entry name" value="ACYLPHOSPHATASE"/>
    <property type="match status" value="1"/>
</dbReference>
<keyword evidence="5" id="KW-1185">Reference proteome</keyword>
<evidence type="ECO:0000313" key="5">
    <source>
        <dbReference type="Proteomes" id="UP000275385"/>
    </source>
</evidence>
<keyword evidence="1" id="KW-0378">Hydrolase</keyword>
<evidence type="ECO:0000313" key="4">
    <source>
        <dbReference type="EMBL" id="RKU43809.1"/>
    </source>
</evidence>
<proteinExistence type="inferred from homology"/>
<protein>
    <recommendedName>
        <fullName evidence="1">acylphosphatase</fullName>
        <ecNumber evidence="1">3.6.1.7</ecNumber>
    </recommendedName>
</protein>
<comment type="similarity">
    <text evidence="2">Belongs to the acylphosphatase family.</text>
</comment>
<comment type="caution">
    <text evidence="4">The sequence shown here is derived from an EMBL/GenBank/DDBJ whole genome shotgun (WGS) entry which is preliminary data.</text>
</comment>
<dbReference type="InterPro" id="IPR001792">
    <property type="entry name" value="Acylphosphatase-like_dom"/>
</dbReference>
<reference evidence="4 5" key="1">
    <citation type="submission" date="2018-08" db="EMBL/GenBank/DDBJ databases">
        <title>Draft genome of the lignicolous fungus Coniochaeta pulveracea.</title>
        <authorList>
            <person name="Borstlap C.J."/>
            <person name="De Witt R.N."/>
            <person name="Botha A."/>
            <person name="Volschenk H."/>
        </authorList>
    </citation>
    <scope>NUCLEOTIDE SEQUENCE [LARGE SCALE GENOMIC DNA]</scope>
    <source>
        <strain evidence="4 5">CAB683</strain>
    </source>
</reference>
<feature type="active site" evidence="1">
    <location>
        <position position="31"/>
    </location>
</feature>
<gene>
    <name evidence="4" type="ORF">DL546_006428</name>
</gene>
<dbReference type="Gene3D" id="3.30.70.100">
    <property type="match status" value="1"/>
</dbReference>
<evidence type="ECO:0000259" key="3">
    <source>
        <dbReference type="PROSITE" id="PS51160"/>
    </source>
</evidence>
<dbReference type="EMBL" id="QVQW01000038">
    <property type="protein sequence ID" value="RKU43809.1"/>
    <property type="molecule type" value="Genomic_DNA"/>
</dbReference>
<accession>A0A420Y7E5</accession>
<comment type="catalytic activity">
    <reaction evidence="1">
        <text>an acyl phosphate + H2O = a carboxylate + phosphate + H(+)</text>
        <dbReference type="Rhea" id="RHEA:14965"/>
        <dbReference type="ChEBI" id="CHEBI:15377"/>
        <dbReference type="ChEBI" id="CHEBI:15378"/>
        <dbReference type="ChEBI" id="CHEBI:29067"/>
        <dbReference type="ChEBI" id="CHEBI:43474"/>
        <dbReference type="ChEBI" id="CHEBI:59918"/>
        <dbReference type="EC" id="3.6.1.7"/>
    </reaction>
</comment>
<dbReference type="PANTHER" id="PTHR47268:SF4">
    <property type="entry name" value="ACYLPHOSPHATASE"/>
    <property type="match status" value="1"/>
</dbReference>
<dbReference type="InterPro" id="IPR036046">
    <property type="entry name" value="Acylphosphatase-like_dom_sf"/>
</dbReference>
<feature type="domain" description="Acylphosphatase-like" evidence="3">
    <location>
        <begin position="15"/>
        <end position="103"/>
    </location>
</feature>
<evidence type="ECO:0000256" key="2">
    <source>
        <dbReference type="RuleBase" id="RU004168"/>
    </source>
</evidence>
<dbReference type="EC" id="3.6.1.7" evidence="1"/>
<dbReference type="PROSITE" id="PS51160">
    <property type="entry name" value="ACYLPHOSPHATASE_3"/>
    <property type="match status" value="1"/>
</dbReference>
<dbReference type="AlphaFoldDB" id="A0A420Y7E5"/>
<evidence type="ECO:0000256" key="1">
    <source>
        <dbReference type="PROSITE-ProRule" id="PRU00520"/>
    </source>
</evidence>
<dbReference type="Pfam" id="PF00708">
    <property type="entry name" value="Acylphosphatase"/>
    <property type="match status" value="1"/>
</dbReference>
<dbReference type="OrthoDB" id="7961613at2759"/>
<dbReference type="GO" id="GO:0003998">
    <property type="term" value="F:acylphosphatase activity"/>
    <property type="evidence" value="ECO:0007669"/>
    <property type="project" value="UniProtKB-EC"/>
</dbReference>
<dbReference type="SUPFAM" id="SSF54975">
    <property type="entry name" value="Acylphosphatase/BLUF domain-like"/>
    <property type="match status" value="1"/>
</dbReference>
<feature type="active site" evidence="1">
    <location>
        <position position="49"/>
    </location>
</feature>